<dbReference type="PROSITE" id="PS50932">
    <property type="entry name" value="HTH_LACI_2"/>
    <property type="match status" value="1"/>
</dbReference>
<protein>
    <submittedName>
        <fullName evidence="6">LacI family DNA-binding transcriptional regulator</fullName>
    </submittedName>
</protein>
<dbReference type="InterPro" id="IPR010982">
    <property type="entry name" value="Lambda_DNA-bd_dom_sf"/>
</dbReference>
<dbReference type="SUPFAM" id="SSF47413">
    <property type="entry name" value="lambda repressor-like DNA-binding domains"/>
    <property type="match status" value="1"/>
</dbReference>
<dbReference type="InterPro" id="IPR046335">
    <property type="entry name" value="LacI/GalR-like_sensor"/>
</dbReference>
<evidence type="ECO:0000256" key="3">
    <source>
        <dbReference type="ARBA" id="ARBA00023163"/>
    </source>
</evidence>
<dbReference type="PANTHER" id="PTHR30146:SF109">
    <property type="entry name" value="HTH-TYPE TRANSCRIPTIONAL REGULATOR GALS"/>
    <property type="match status" value="1"/>
</dbReference>
<dbReference type="GO" id="GO:0003700">
    <property type="term" value="F:DNA-binding transcription factor activity"/>
    <property type="evidence" value="ECO:0007669"/>
    <property type="project" value="TreeGrafter"/>
</dbReference>
<keyword evidence="7" id="KW-1185">Reference proteome</keyword>
<dbReference type="SMART" id="SM00354">
    <property type="entry name" value="HTH_LACI"/>
    <property type="match status" value="1"/>
</dbReference>
<evidence type="ECO:0000256" key="4">
    <source>
        <dbReference type="SAM" id="MobiDB-lite"/>
    </source>
</evidence>
<dbReference type="SUPFAM" id="SSF53822">
    <property type="entry name" value="Periplasmic binding protein-like I"/>
    <property type="match status" value="1"/>
</dbReference>
<dbReference type="CDD" id="cd06288">
    <property type="entry name" value="PBP1_sucrose_transcription_regulator"/>
    <property type="match status" value="1"/>
</dbReference>
<evidence type="ECO:0000256" key="2">
    <source>
        <dbReference type="ARBA" id="ARBA00023125"/>
    </source>
</evidence>
<dbReference type="Gene3D" id="3.40.50.2300">
    <property type="match status" value="2"/>
</dbReference>
<keyword evidence="1" id="KW-0805">Transcription regulation</keyword>
<dbReference type="Pfam" id="PF13377">
    <property type="entry name" value="Peripla_BP_3"/>
    <property type="match status" value="1"/>
</dbReference>
<reference evidence="6" key="1">
    <citation type="submission" date="2021-02" db="EMBL/GenBank/DDBJ databases">
        <title>Draft genome sequence of Microbispora sp. RL4-1S isolated from rice leaves in Thailand.</title>
        <authorList>
            <person name="Muangham S."/>
            <person name="Duangmal K."/>
        </authorList>
    </citation>
    <scope>NUCLEOTIDE SEQUENCE</scope>
    <source>
        <strain evidence="6">RL4-1S</strain>
    </source>
</reference>
<evidence type="ECO:0000256" key="1">
    <source>
        <dbReference type="ARBA" id="ARBA00023015"/>
    </source>
</evidence>
<dbReference type="CDD" id="cd01392">
    <property type="entry name" value="HTH_LacI"/>
    <property type="match status" value="1"/>
</dbReference>
<dbReference type="Pfam" id="PF00356">
    <property type="entry name" value="LacI"/>
    <property type="match status" value="1"/>
</dbReference>
<sequence>MGHGWPFRRRTRPWKTAKRGAGDDATASGKAIRKTIAEKLPTRPCLVNSTFPPCYLGERDTGVVAIQWTRQQSPENGGNVGKLARPATIADVAALAGVSVGTASKALNGRGSLREETRTRVREAARQLNFEANAGARSLHSGRTYTVGMITTDTIGRFSIPVLMGAEDALGAGEMSIFLCDGRGDPIREQYYVRTLLSRRVDGIIVTGRRTEARPPIGVSLPVPVVYAFISSSDPDDCSVVPDEVGGARKAIEHLLAIGRTRIAHVTGPERHNSARVRASAALERLAEAGVEPAAPPLFGGWSEVWGRQAVGILLAGQTPFDAVFCGSDQIARGVGDALRAAGRRVPEDVALVGFDNWDVMIDGAQPPLTSIDLNLEGLGRSAAEKLLAAINGSPEPGRHAHPCHLVVRESTTVPLTPITAPSPLG</sequence>
<dbReference type="InterPro" id="IPR000843">
    <property type="entry name" value="HTH_LacI"/>
</dbReference>
<evidence type="ECO:0000259" key="5">
    <source>
        <dbReference type="PROSITE" id="PS50932"/>
    </source>
</evidence>
<dbReference type="InterPro" id="IPR028082">
    <property type="entry name" value="Peripla_BP_I"/>
</dbReference>
<keyword evidence="3" id="KW-0804">Transcription</keyword>
<proteinExistence type="predicted"/>
<feature type="region of interest" description="Disordered" evidence="4">
    <location>
        <begin position="1"/>
        <end position="29"/>
    </location>
</feature>
<dbReference type="GO" id="GO:0000976">
    <property type="term" value="F:transcription cis-regulatory region binding"/>
    <property type="evidence" value="ECO:0007669"/>
    <property type="project" value="TreeGrafter"/>
</dbReference>
<evidence type="ECO:0000313" key="7">
    <source>
        <dbReference type="Proteomes" id="UP000674234"/>
    </source>
</evidence>
<keyword evidence="2 6" id="KW-0238">DNA-binding</keyword>
<accession>A0A941AMG4</accession>
<feature type="compositionally biased region" description="Basic residues" evidence="4">
    <location>
        <begin position="1"/>
        <end position="18"/>
    </location>
</feature>
<dbReference type="Proteomes" id="UP000674234">
    <property type="component" value="Unassembled WGS sequence"/>
</dbReference>
<gene>
    <name evidence="6" type="ORF">JOL79_31875</name>
</gene>
<dbReference type="EMBL" id="JAFCNB010000032">
    <property type="protein sequence ID" value="MBP2708387.1"/>
    <property type="molecule type" value="Genomic_DNA"/>
</dbReference>
<dbReference type="AlphaFoldDB" id="A0A941AMG4"/>
<organism evidence="6 7">
    <name type="scientific">Microbispora oryzae</name>
    <dbReference type="NCBI Taxonomy" id="2806554"/>
    <lineage>
        <taxon>Bacteria</taxon>
        <taxon>Bacillati</taxon>
        <taxon>Actinomycetota</taxon>
        <taxon>Actinomycetes</taxon>
        <taxon>Streptosporangiales</taxon>
        <taxon>Streptosporangiaceae</taxon>
        <taxon>Microbispora</taxon>
    </lineage>
</organism>
<dbReference type="PROSITE" id="PS00356">
    <property type="entry name" value="HTH_LACI_1"/>
    <property type="match status" value="1"/>
</dbReference>
<dbReference type="PANTHER" id="PTHR30146">
    <property type="entry name" value="LACI-RELATED TRANSCRIPTIONAL REPRESSOR"/>
    <property type="match status" value="1"/>
</dbReference>
<name>A0A941AMG4_9ACTN</name>
<dbReference type="Gene3D" id="1.10.260.40">
    <property type="entry name" value="lambda repressor-like DNA-binding domains"/>
    <property type="match status" value="1"/>
</dbReference>
<comment type="caution">
    <text evidence="6">The sequence shown here is derived from an EMBL/GenBank/DDBJ whole genome shotgun (WGS) entry which is preliminary data.</text>
</comment>
<feature type="domain" description="HTH lacI-type" evidence="5">
    <location>
        <begin position="87"/>
        <end position="141"/>
    </location>
</feature>
<evidence type="ECO:0000313" key="6">
    <source>
        <dbReference type="EMBL" id="MBP2708387.1"/>
    </source>
</evidence>